<dbReference type="NCBIfam" id="TIGR01670">
    <property type="entry name" value="KdsC-phosphatas"/>
    <property type="match status" value="1"/>
</dbReference>
<dbReference type="InterPro" id="IPR036412">
    <property type="entry name" value="HAD-like_sf"/>
</dbReference>
<dbReference type="CDD" id="cd01630">
    <property type="entry name" value="HAD_KDO-like"/>
    <property type="match status" value="1"/>
</dbReference>
<evidence type="ECO:0000256" key="5">
    <source>
        <dbReference type="ARBA" id="ARBA00022801"/>
    </source>
</evidence>
<dbReference type="InterPro" id="IPR010023">
    <property type="entry name" value="KdsC_fam"/>
</dbReference>
<reference evidence="8" key="1">
    <citation type="journal article" date="2019" name="Int. J. Syst. Evol. Microbiol.">
        <title>The Global Catalogue of Microorganisms (GCM) 10K type strain sequencing project: providing services to taxonomists for standard genome sequencing and annotation.</title>
        <authorList>
            <consortium name="The Broad Institute Genomics Platform"/>
            <consortium name="The Broad Institute Genome Sequencing Center for Infectious Disease"/>
            <person name="Wu L."/>
            <person name="Ma J."/>
        </authorList>
    </citation>
    <scope>NUCLEOTIDE SEQUENCE [LARGE SCALE GENOMIC DNA]</scope>
    <source>
        <strain evidence="8">KCTC 52416</strain>
    </source>
</reference>
<dbReference type="EMBL" id="JBHRTA010000009">
    <property type="protein sequence ID" value="MFC3196773.1"/>
    <property type="molecule type" value="Genomic_DNA"/>
</dbReference>
<dbReference type="SFLD" id="SFLDS00003">
    <property type="entry name" value="Haloacid_Dehalogenase"/>
    <property type="match status" value="1"/>
</dbReference>
<evidence type="ECO:0000313" key="7">
    <source>
        <dbReference type="EMBL" id="MFC3196773.1"/>
    </source>
</evidence>
<evidence type="ECO:0000256" key="4">
    <source>
        <dbReference type="ARBA" id="ARBA00022723"/>
    </source>
</evidence>
<keyword evidence="5" id="KW-0378">Hydrolase</keyword>
<evidence type="ECO:0000256" key="3">
    <source>
        <dbReference type="ARBA" id="ARBA00011881"/>
    </source>
</evidence>
<keyword evidence="8" id="KW-1185">Reference proteome</keyword>
<dbReference type="Proteomes" id="UP001595526">
    <property type="component" value="Unassembled WGS sequence"/>
</dbReference>
<evidence type="ECO:0000256" key="6">
    <source>
        <dbReference type="ARBA" id="ARBA00022842"/>
    </source>
</evidence>
<dbReference type="PIRSF" id="PIRSF006118">
    <property type="entry name" value="KDO8-P_Ptase"/>
    <property type="match status" value="1"/>
</dbReference>
<dbReference type="Gene3D" id="3.40.50.1000">
    <property type="entry name" value="HAD superfamily/HAD-like"/>
    <property type="match status" value="1"/>
</dbReference>
<dbReference type="SFLD" id="SFLDG01138">
    <property type="entry name" value="C1.6.2:_Deoxy-d-mannose-octulo"/>
    <property type="match status" value="1"/>
</dbReference>
<dbReference type="PANTHER" id="PTHR21485">
    <property type="entry name" value="HAD SUPERFAMILY MEMBERS CMAS AND KDSC"/>
    <property type="match status" value="1"/>
</dbReference>
<dbReference type="SFLD" id="SFLDG01136">
    <property type="entry name" value="C1.6:_Phosphoserine_Phosphatas"/>
    <property type="match status" value="1"/>
</dbReference>
<comment type="subunit">
    <text evidence="3">Homotetramer.</text>
</comment>
<evidence type="ECO:0000256" key="2">
    <source>
        <dbReference type="ARBA" id="ARBA00005893"/>
    </source>
</evidence>
<comment type="cofactor">
    <cofactor evidence="1">
        <name>Mg(2+)</name>
        <dbReference type="ChEBI" id="CHEBI:18420"/>
    </cofactor>
</comment>
<dbReference type="PANTHER" id="PTHR21485:SF3">
    <property type="entry name" value="N-ACYLNEURAMINATE CYTIDYLYLTRANSFERASE"/>
    <property type="match status" value="1"/>
</dbReference>
<protein>
    <submittedName>
        <fullName evidence="7">KdsC family phosphatase</fullName>
    </submittedName>
</protein>
<accession>A0ABV7JF94</accession>
<gene>
    <name evidence="7" type="ORF">ACFOET_04020</name>
</gene>
<organism evidence="7 8">
    <name type="scientific">Parapedobacter deserti</name>
    <dbReference type="NCBI Taxonomy" id="1912957"/>
    <lineage>
        <taxon>Bacteria</taxon>
        <taxon>Pseudomonadati</taxon>
        <taxon>Bacteroidota</taxon>
        <taxon>Sphingobacteriia</taxon>
        <taxon>Sphingobacteriales</taxon>
        <taxon>Sphingobacteriaceae</taxon>
        <taxon>Parapedobacter</taxon>
    </lineage>
</organism>
<sequence>MLFDKFKQVKAFVFDVDGVLSNGEILLTEKGEQLRSFNIKDGYAMQLAVKKDYPMAIITGGSSIGIRRRMEGLGISDVFTGVDDKTAVFSAWLSLRGLSPCDILYMGDDMPDFANMKTAGLAACPADAVPEIKAVAHYISSFNGGMGAARDVIEKVMKLHGAWVHNN</sequence>
<comment type="caution">
    <text evidence="7">The sequence shown here is derived from an EMBL/GenBank/DDBJ whole genome shotgun (WGS) entry which is preliminary data.</text>
</comment>
<dbReference type="RefSeq" id="WP_379019816.1">
    <property type="nucleotide sequence ID" value="NZ_JBHRTA010000009.1"/>
</dbReference>
<dbReference type="InterPro" id="IPR023214">
    <property type="entry name" value="HAD_sf"/>
</dbReference>
<evidence type="ECO:0000256" key="1">
    <source>
        <dbReference type="ARBA" id="ARBA00001946"/>
    </source>
</evidence>
<dbReference type="SUPFAM" id="SSF56784">
    <property type="entry name" value="HAD-like"/>
    <property type="match status" value="1"/>
</dbReference>
<evidence type="ECO:0000313" key="8">
    <source>
        <dbReference type="Proteomes" id="UP001595526"/>
    </source>
</evidence>
<keyword evidence="6" id="KW-0460">Magnesium</keyword>
<name>A0ABV7JF94_9SPHI</name>
<proteinExistence type="inferred from homology"/>
<dbReference type="InterPro" id="IPR050793">
    <property type="entry name" value="CMP-NeuNAc_synthase"/>
</dbReference>
<comment type="similarity">
    <text evidence="2">Belongs to the KdsC family.</text>
</comment>
<keyword evidence="4" id="KW-0479">Metal-binding</keyword>